<dbReference type="PROSITE" id="PS00059">
    <property type="entry name" value="ADH_ZINC"/>
    <property type="match status" value="1"/>
</dbReference>
<accession>A0A3S0CCM1</accession>
<evidence type="ECO:0000313" key="6">
    <source>
        <dbReference type="EMBL" id="RTE10858.1"/>
    </source>
</evidence>
<keyword evidence="3" id="KW-0560">Oxidoreductase</keyword>
<dbReference type="InterPro" id="IPR011032">
    <property type="entry name" value="GroES-like_sf"/>
</dbReference>
<dbReference type="OrthoDB" id="9787435at2"/>
<reference evidence="6 7" key="1">
    <citation type="submission" date="2018-12" db="EMBL/GenBank/DDBJ databases">
        <title>Bacillus ochoae sp. nov., Paenibacillus whitsoniae sp. nov., Paenibacillus spiritus sp. nov. Isolated from the Mars Exploration Rover during spacecraft assembly.</title>
        <authorList>
            <person name="Seuylemezian A."/>
            <person name="Vaishampayan P."/>
        </authorList>
    </citation>
    <scope>NUCLEOTIDE SEQUENCE [LARGE SCALE GENOMIC DNA]</scope>
    <source>
        <strain evidence="6 7">MER 54</strain>
    </source>
</reference>
<comment type="similarity">
    <text evidence="4">Belongs to the zinc-containing alcohol dehydrogenase family.</text>
</comment>
<protein>
    <recommendedName>
        <fullName evidence="5">Enoyl reductase (ER) domain-containing protein</fullName>
    </recommendedName>
</protein>
<organism evidence="6 7">
    <name type="scientific">Paenibacillus whitsoniae</name>
    <dbReference type="NCBI Taxonomy" id="2496558"/>
    <lineage>
        <taxon>Bacteria</taxon>
        <taxon>Bacillati</taxon>
        <taxon>Bacillota</taxon>
        <taxon>Bacilli</taxon>
        <taxon>Bacillales</taxon>
        <taxon>Paenibacillaceae</taxon>
        <taxon>Paenibacillus</taxon>
    </lineage>
</organism>
<dbReference type="InterPro" id="IPR013154">
    <property type="entry name" value="ADH-like_N"/>
</dbReference>
<proteinExistence type="inferred from homology"/>
<dbReference type="InterPro" id="IPR020843">
    <property type="entry name" value="ER"/>
</dbReference>
<evidence type="ECO:0000259" key="5">
    <source>
        <dbReference type="SMART" id="SM00829"/>
    </source>
</evidence>
<keyword evidence="2 4" id="KW-0862">Zinc</keyword>
<dbReference type="Proteomes" id="UP000276128">
    <property type="component" value="Unassembled WGS sequence"/>
</dbReference>
<evidence type="ECO:0000256" key="3">
    <source>
        <dbReference type="ARBA" id="ARBA00023002"/>
    </source>
</evidence>
<evidence type="ECO:0000256" key="4">
    <source>
        <dbReference type="RuleBase" id="RU361277"/>
    </source>
</evidence>
<dbReference type="InterPro" id="IPR050129">
    <property type="entry name" value="Zn_alcohol_dh"/>
</dbReference>
<dbReference type="InterPro" id="IPR036291">
    <property type="entry name" value="NAD(P)-bd_dom_sf"/>
</dbReference>
<evidence type="ECO:0000256" key="1">
    <source>
        <dbReference type="ARBA" id="ARBA00022723"/>
    </source>
</evidence>
<sequence length="320" mass="35499">MKTKMKMLQITGSGEYAIVSADVPEVKDHEVLVEIDIVATCPRWDINMLGGKDMFDYSKAPEYPLPPGWPGHEAAGIVRAVGSGVVGFQVGDRVAALEHIEGNGAYAEYLCYREHELIKLPDSISLKQAVSFELLKCVMIGLSQFGDMRGKSIVISGLGPAGILAMQTARIWGASEVIGVDLSEQRIDYVNELGIGEAVHADKLGSRRFDLGYDCVGAAPSVQTLLRIVDRHVVIFGVLRGTVQYEDHLWFKGVKLESYQYRRFTVRDRELLIDAVANKGLDTECIQTHHIPFTRYKEAVELLKSQTAIKVHFYPGKDFV</sequence>
<comment type="caution">
    <text evidence="6">The sequence shown here is derived from an EMBL/GenBank/DDBJ whole genome shotgun (WGS) entry which is preliminary data.</text>
</comment>
<feature type="domain" description="Enoyl reductase (ER)" evidence="5">
    <location>
        <begin position="12"/>
        <end position="313"/>
    </location>
</feature>
<dbReference type="InterPro" id="IPR013149">
    <property type="entry name" value="ADH-like_C"/>
</dbReference>
<dbReference type="SUPFAM" id="SSF50129">
    <property type="entry name" value="GroES-like"/>
    <property type="match status" value="1"/>
</dbReference>
<dbReference type="Gene3D" id="3.40.50.720">
    <property type="entry name" value="NAD(P)-binding Rossmann-like Domain"/>
    <property type="match status" value="1"/>
</dbReference>
<evidence type="ECO:0000313" key="7">
    <source>
        <dbReference type="Proteomes" id="UP000276128"/>
    </source>
</evidence>
<dbReference type="InterPro" id="IPR002328">
    <property type="entry name" value="ADH_Zn_CS"/>
</dbReference>
<keyword evidence="1 4" id="KW-0479">Metal-binding</keyword>
<keyword evidence="7" id="KW-1185">Reference proteome</keyword>
<dbReference type="PANTHER" id="PTHR43401">
    <property type="entry name" value="L-THREONINE 3-DEHYDROGENASE"/>
    <property type="match status" value="1"/>
</dbReference>
<dbReference type="EMBL" id="RXHU01000015">
    <property type="protein sequence ID" value="RTE10858.1"/>
    <property type="molecule type" value="Genomic_DNA"/>
</dbReference>
<dbReference type="Pfam" id="PF00107">
    <property type="entry name" value="ADH_zinc_N"/>
    <property type="match status" value="1"/>
</dbReference>
<name>A0A3S0CCM1_9BACL</name>
<dbReference type="Pfam" id="PF08240">
    <property type="entry name" value="ADH_N"/>
    <property type="match status" value="1"/>
</dbReference>
<dbReference type="Gene3D" id="3.90.180.10">
    <property type="entry name" value="Medium-chain alcohol dehydrogenases, catalytic domain"/>
    <property type="match status" value="2"/>
</dbReference>
<dbReference type="SUPFAM" id="SSF51735">
    <property type="entry name" value="NAD(P)-binding Rossmann-fold domains"/>
    <property type="match status" value="1"/>
</dbReference>
<dbReference type="SMART" id="SM00829">
    <property type="entry name" value="PKS_ER"/>
    <property type="match status" value="1"/>
</dbReference>
<dbReference type="AlphaFoldDB" id="A0A3S0CCM1"/>
<comment type="cofactor">
    <cofactor evidence="4">
        <name>Zn(2+)</name>
        <dbReference type="ChEBI" id="CHEBI:29105"/>
    </cofactor>
</comment>
<dbReference type="GO" id="GO:0016491">
    <property type="term" value="F:oxidoreductase activity"/>
    <property type="evidence" value="ECO:0007669"/>
    <property type="project" value="UniProtKB-KW"/>
</dbReference>
<dbReference type="PANTHER" id="PTHR43401:SF2">
    <property type="entry name" value="L-THREONINE 3-DEHYDROGENASE"/>
    <property type="match status" value="1"/>
</dbReference>
<evidence type="ECO:0000256" key="2">
    <source>
        <dbReference type="ARBA" id="ARBA00022833"/>
    </source>
</evidence>
<dbReference type="GO" id="GO:0008270">
    <property type="term" value="F:zinc ion binding"/>
    <property type="evidence" value="ECO:0007669"/>
    <property type="project" value="InterPro"/>
</dbReference>
<gene>
    <name evidence="6" type="ORF">EJQ19_06245</name>
</gene>
<dbReference type="RefSeq" id="WP_126140321.1">
    <property type="nucleotide sequence ID" value="NZ_RXHU01000015.1"/>
</dbReference>